<dbReference type="PANTHER" id="PTHR42913:SF3">
    <property type="entry name" value="64 KDA MITOCHONDRIAL NADH DEHYDROGENASE (EUROFUNG)"/>
    <property type="match status" value="1"/>
</dbReference>
<dbReference type="GeneID" id="68573263"/>
<name>A0AAV3T312_9EURY</name>
<keyword evidence="3" id="KW-0285">Flavoprotein</keyword>
<keyword evidence="4" id="KW-0274">FAD</keyword>
<dbReference type="InterPro" id="IPR036188">
    <property type="entry name" value="FAD/NAD-bd_sf"/>
</dbReference>
<accession>A0AAV3T312</accession>
<gene>
    <name evidence="7" type="ORF">GCM10009019_20570</name>
</gene>
<organism evidence="7 8">
    <name type="scientific">Salarchaeum japonicum</name>
    <dbReference type="NCBI Taxonomy" id="555573"/>
    <lineage>
        <taxon>Archaea</taxon>
        <taxon>Methanobacteriati</taxon>
        <taxon>Methanobacteriota</taxon>
        <taxon>Stenosarchaea group</taxon>
        <taxon>Halobacteria</taxon>
        <taxon>Halobacteriales</taxon>
        <taxon>Halobacteriaceae</taxon>
    </lineage>
</organism>
<dbReference type="RefSeq" id="WP_227259894.1">
    <property type="nucleotide sequence ID" value="NZ_BAAADU010000002.1"/>
</dbReference>
<protein>
    <submittedName>
        <fullName evidence="7">NAD(P)/FAD-dependent oxidoreductase</fullName>
    </submittedName>
</protein>
<dbReference type="PRINTS" id="PR00368">
    <property type="entry name" value="FADPNR"/>
</dbReference>
<dbReference type="Proteomes" id="UP001500194">
    <property type="component" value="Unassembled WGS sequence"/>
</dbReference>
<keyword evidence="8" id="KW-1185">Reference proteome</keyword>
<proteinExistence type="inferred from homology"/>
<dbReference type="InterPro" id="IPR051169">
    <property type="entry name" value="NADH-Q_oxidoreductase"/>
</dbReference>
<dbReference type="Gene3D" id="3.50.50.100">
    <property type="match status" value="1"/>
</dbReference>
<comment type="similarity">
    <text evidence="2">Belongs to the NADH dehydrogenase family.</text>
</comment>
<dbReference type="AlphaFoldDB" id="A0AAV3T312"/>
<dbReference type="GO" id="GO:0019646">
    <property type="term" value="P:aerobic electron transport chain"/>
    <property type="evidence" value="ECO:0007669"/>
    <property type="project" value="TreeGrafter"/>
</dbReference>
<evidence type="ECO:0000259" key="6">
    <source>
        <dbReference type="Pfam" id="PF07992"/>
    </source>
</evidence>
<dbReference type="InterPro" id="IPR023753">
    <property type="entry name" value="FAD/NAD-binding_dom"/>
</dbReference>
<evidence type="ECO:0000256" key="3">
    <source>
        <dbReference type="ARBA" id="ARBA00022630"/>
    </source>
</evidence>
<comment type="cofactor">
    <cofactor evidence="1">
        <name>FAD</name>
        <dbReference type="ChEBI" id="CHEBI:57692"/>
    </cofactor>
</comment>
<evidence type="ECO:0000256" key="1">
    <source>
        <dbReference type="ARBA" id="ARBA00001974"/>
    </source>
</evidence>
<dbReference type="PANTHER" id="PTHR42913">
    <property type="entry name" value="APOPTOSIS-INDUCING FACTOR 1"/>
    <property type="match status" value="1"/>
</dbReference>
<evidence type="ECO:0000313" key="8">
    <source>
        <dbReference type="Proteomes" id="UP001500194"/>
    </source>
</evidence>
<evidence type="ECO:0000256" key="2">
    <source>
        <dbReference type="ARBA" id="ARBA00005272"/>
    </source>
</evidence>
<feature type="domain" description="FAD/NAD(P)-binding" evidence="6">
    <location>
        <begin position="4"/>
        <end position="304"/>
    </location>
</feature>
<dbReference type="Pfam" id="PF07992">
    <property type="entry name" value="Pyr_redox_2"/>
    <property type="match status" value="1"/>
</dbReference>
<dbReference type="EMBL" id="BAAADU010000002">
    <property type="protein sequence ID" value="GAA0656483.1"/>
    <property type="molecule type" value="Genomic_DNA"/>
</dbReference>
<sequence length="389" mass="41949">MSPTVAVLGAGYAGAGAIPELEDRLGDDADLVWISDTDYHLVLHEAHRCIRDPAVREKITIPVTDIKSPSTQFVQAEVTGLDTDDRVVELDGADDVAYDYVLVALGSQTAYYGIDGMAENALTLKSLDDALDIHERVKDAAREATREDPATVVIGGAGLSGIQSAGEVAEFRDKHNAPVEVYLVEALPEIFPPGDAEVQGALRHHLEEADVNILTDDPITSADDEEIHFDERDSLDYDVFVWTGGITGRDALDDTSLENEHNRLNTGQDFQTSDDRVFAIGDSAIVEQPGEHPAPPTALAAWQAAEVAAKNVANAIDDHPLETWTYHDEGTLISIGETAIAHEVTVYGIDAPVRTFNGLPAKMLKKGAAARWIAKITSPTRAIKAWDAL</sequence>
<keyword evidence="5" id="KW-0560">Oxidoreductase</keyword>
<evidence type="ECO:0000313" key="7">
    <source>
        <dbReference type="EMBL" id="GAA0656483.1"/>
    </source>
</evidence>
<reference evidence="7 8" key="1">
    <citation type="journal article" date="2019" name="Int. J. Syst. Evol. Microbiol.">
        <title>The Global Catalogue of Microorganisms (GCM) 10K type strain sequencing project: providing services to taxonomists for standard genome sequencing and annotation.</title>
        <authorList>
            <consortium name="The Broad Institute Genomics Platform"/>
            <consortium name="The Broad Institute Genome Sequencing Center for Infectious Disease"/>
            <person name="Wu L."/>
            <person name="Ma J."/>
        </authorList>
    </citation>
    <scope>NUCLEOTIDE SEQUENCE [LARGE SCALE GENOMIC DNA]</scope>
    <source>
        <strain evidence="7 8">JCM 16327</strain>
    </source>
</reference>
<evidence type="ECO:0000256" key="4">
    <source>
        <dbReference type="ARBA" id="ARBA00022827"/>
    </source>
</evidence>
<evidence type="ECO:0000256" key="5">
    <source>
        <dbReference type="ARBA" id="ARBA00023002"/>
    </source>
</evidence>
<dbReference type="GO" id="GO:0003955">
    <property type="term" value="F:NAD(P)H dehydrogenase (quinone) activity"/>
    <property type="evidence" value="ECO:0007669"/>
    <property type="project" value="TreeGrafter"/>
</dbReference>
<comment type="caution">
    <text evidence="7">The sequence shown here is derived from an EMBL/GenBank/DDBJ whole genome shotgun (WGS) entry which is preliminary data.</text>
</comment>
<dbReference type="SUPFAM" id="SSF51905">
    <property type="entry name" value="FAD/NAD(P)-binding domain"/>
    <property type="match status" value="2"/>
</dbReference>